<keyword evidence="1" id="KW-0472">Membrane</keyword>
<keyword evidence="3" id="KW-0645">Protease</keyword>
<keyword evidence="1" id="KW-0812">Transmembrane</keyword>
<keyword evidence="1" id="KW-1133">Transmembrane helix</keyword>
<evidence type="ECO:0000256" key="1">
    <source>
        <dbReference type="SAM" id="Phobius"/>
    </source>
</evidence>
<accession>A0A562U6J8</accession>
<dbReference type="RefSeq" id="WP_144911389.1">
    <property type="nucleotide sequence ID" value="NZ_VLLI01000004.1"/>
</dbReference>
<evidence type="ECO:0000313" key="3">
    <source>
        <dbReference type="EMBL" id="TWJ01433.1"/>
    </source>
</evidence>
<dbReference type="OrthoDB" id="158986at2"/>
<feature type="transmembrane region" description="Helical" evidence="1">
    <location>
        <begin position="15"/>
        <end position="40"/>
    </location>
</feature>
<keyword evidence="3" id="KW-0378">Hydrolase</keyword>
<dbReference type="PANTHER" id="PTHR39430:SF1">
    <property type="entry name" value="PROTEASE"/>
    <property type="match status" value="1"/>
</dbReference>
<comment type="caution">
    <text evidence="3">The sequence shown here is derived from an EMBL/GenBank/DDBJ whole genome shotgun (WGS) entry which is preliminary data.</text>
</comment>
<proteinExistence type="predicted"/>
<dbReference type="GO" id="GO:0004175">
    <property type="term" value="F:endopeptidase activity"/>
    <property type="evidence" value="ECO:0007669"/>
    <property type="project" value="UniProtKB-ARBA"/>
</dbReference>
<evidence type="ECO:0000313" key="4">
    <source>
        <dbReference type="Proteomes" id="UP000317010"/>
    </source>
</evidence>
<name>A0A562U6J8_9SPHI</name>
<feature type="transmembrane region" description="Helical" evidence="1">
    <location>
        <begin position="160"/>
        <end position="180"/>
    </location>
</feature>
<dbReference type="PANTHER" id="PTHR39430">
    <property type="entry name" value="MEMBRANE-ASSOCIATED PROTEASE-RELATED"/>
    <property type="match status" value="1"/>
</dbReference>
<feature type="transmembrane region" description="Helical" evidence="1">
    <location>
        <begin position="91"/>
        <end position="109"/>
    </location>
</feature>
<feature type="transmembrane region" description="Helical" evidence="1">
    <location>
        <begin position="129"/>
        <end position="148"/>
    </location>
</feature>
<keyword evidence="4" id="KW-1185">Reference proteome</keyword>
<dbReference type="InterPro" id="IPR003675">
    <property type="entry name" value="Rce1/LyrA-like_dom"/>
</dbReference>
<dbReference type="AlphaFoldDB" id="A0A562U6J8"/>
<feature type="transmembrane region" description="Helical" evidence="1">
    <location>
        <begin position="212"/>
        <end position="232"/>
    </location>
</feature>
<feature type="transmembrane region" description="Helical" evidence="1">
    <location>
        <begin position="266"/>
        <end position="285"/>
    </location>
</feature>
<dbReference type="GO" id="GO:0080120">
    <property type="term" value="P:CAAX-box protein maturation"/>
    <property type="evidence" value="ECO:0007669"/>
    <property type="project" value="UniProtKB-ARBA"/>
</dbReference>
<sequence length="295" mass="33590">MNIQLTFKPLSTGKIILFTILCILIFVSVAVVCNILTSWIHFGVLKTVVRELFLKVPLTIISLHFFAGKVIKAYNPTVIYGRLRLINILKWTGISFLLPIAVLLFYYLFHFITPFNHTVSLSGSNKLFIFIKWISVSLAAGLTEEILFRGHLFMIIKSKYSTALTIFITSLIFGLVHITMLSSFDPFSICIVVLGGIIAGAMFSWIYFYTKVIWYAAITHFIWDIFFIGKIISISSTQKDANGSIWAFKLITHSFLLNSEGFGIEASMPVFVIYLTVIAMLYYLYKSRMVKKLLH</sequence>
<feature type="domain" description="CAAX prenyl protease 2/Lysostaphin resistance protein A-like" evidence="2">
    <location>
        <begin position="129"/>
        <end position="226"/>
    </location>
</feature>
<dbReference type="EMBL" id="VLLI01000004">
    <property type="protein sequence ID" value="TWJ01433.1"/>
    <property type="molecule type" value="Genomic_DNA"/>
</dbReference>
<dbReference type="GO" id="GO:0006508">
    <property type="term" value="P:proteolysis"/>
    <property type="evidence" value="ECO:0007669"/>
    <property type="project" value="UniProtKB-KW"/>
</dbReference>
<protein>
    <submittedName>
        <fullName evidence="3">CAAX prenyl protease-like protein</fullName>
    </submittedName>
</protein>
<organism evidence="3 4">
    <name type="scientific">Mucilaginibacter frigoritolerans</name>
    <dbReference type="NCBI Taxonomy" id="652788"/>
    <lineage>
        <taxon>Bacteria</taxon>
        <taxon>Pseudomonadati</taxon>
        <taxon>Bacteroidota</taxon>
        <taxon>Sphingobacteriia</taxon>
        <taxon>Sphingobacteriales</taxon>
        <taxon>Sphingobacteriaceae</taxon>
        <taxon>Mucilaginibacter</taxon>
    </lineage>
</organism>
<feature type="transmembrane region" description="Helical" evidence="1">
    <location>
        <begin position="186"/>
        <end position="205"/>
    </location>
</feature>
<evidence type="ECO:0000259" key="2">
    <source>
        <dbReference type="Pfam" id="PF02517"/>
    </source>
</evidence>
<dbReference type="Pfam" id="PF02517">
    <property type="entry name" value="Rce1-like"/>
    <property type="match status" value="1"/>
</dbReference>
<gene>
    <name evidence="3" type="ORF">JN11_01584</name>
</gene>
<reference evidence="3 4" key="1">
    <citation type="submission" date="2019-07" db="EMBL/GenBank/DDBJ databases">
        <title>Genomic Encyclopedia of Archaeal and Bacterial Type Strains, Phase II (KMG-II): from individual species to whole genera.</title>
        <authorList>
            <person name="Goeker M."/>
        </authorList>
    </citation>
    <scope>NUCLEOTIDE SEQUENCE [LARGE SCALE GENOMIC DNA]</scope>
    <source>
        <strain evidence="3 4">ATCC BAA-1854</strain>
    </source>
</reference>
<dbReference type="Proteomes" id="UP000317010">
    <property type="component" value="Unassembled WGS sequence"/>
</dbReference>